<dbReference type="InterPro" id="IPR036388">
    <property type="entry name" value="WH-like_DNA-bd_sf"/>
</dbReference>
<dbReference type="PANTHER" id="PTHR47508:SF1">
    <property type="entry name" value="NON-SPECIFIC SERINE_THREONINE PROTEIN KINASE"/>
    <property type="match status" value="1"/>
</dbReference>
<name>A0A9W9YQK8_9CNID</name>
<dbReference type="PANTHER" id="PTHR47508">
    <property type="entry name" value="SAM DOMAIN-CONTAINING PROTEIN-RELATED"/>
    <property type="match status" value="1"/>
</dbReference>
<evidence type="ECO:0000313" key="2">
    <source>
        <dbReference type="Proteomes" id="UP001163046"/>
    </source>
</evidence>
<reference evidence="1" key="1">
    <citation type="submission" date="2023-01" db="EMBL/GenBank/DDBJ databases">
        <title>Genome assembly of the deep-sea coral Lophelia pertusa.</title>
        <authorList>
            <person name="Herrera S."/>
            <person name="Cordes E."/>
        </authorList>
    </citation>
    <scope>NUCLEOTIDE SEQUENCE</scope>
    <source>
        <strain evidence="1">USNM1676648</strain>
        <tissue evidence="1">Polyp</tissue>
    </source>
</reference>
<accession>A0A9W9YQK8</accession>
<proteinExistence type="predicted"/>
<evidence type="ECO:0000313" key="1">
    <source>
        <dbReference type="EMBL" id="KAJ7358675.1"/>
    </source>
</evidence>
<dbReference type="EMBL" id="MU827316">
    <property type="protein sequence ID" value="KAJ7358675.1"/>
    <property type="molecule type" value="Genomic_DNA"/>
</dbReference>
<sequence length="357" mass="41077">MITLVLFNIAGQENTDMPRNDGIEALRNKIMEVLKQEPYMGEKIPIKWLNFERVIEALVAKRIYHMNLEQLQRYAREECFIDDEDEFTTLDPVNSKYWLEVEKTGVLSMELVDHVFNKFIQQGLVKKDILDMMERFGLIAKFSPSPTDVKYFVPAQLKSSPESLCDVAPSYHDPCPMYVHFLVGFVPHGLFLQLVSRAISWCSETGAKQSPKLYLNGAWFVIGRQVIHNLILICKKSCIKIVLKLRNQDEAISLSTSVDAEVSRSVRLFVEDTLQDLSKELPYLNGLRYKLCVTCPYCLQEGHECANHSQPSCSHEDCLHFLEMKPGERLICEETFSDEVLTVRGLEKWFPQITSQV</sequence>
<gene>
    <name evidence="1" type="ORF">OS493_022109</name>
</gene>
<dbReference type="AlphaFoldDB" id="A0A9W9YQK8"/>
<dbReference type="OrthoDB" id="5962960at2759"/>
<protein>
    <submittedName>
        <fullName evidence="1">Uncharacterized protein</fullName>
    </submittedName>
</protein>
<organism evidence="1 2">
    <name type="scientific">Desmophyllum pertusum</name>
    <dbReference type="NCBI Taxonomy" id="174260"/>
    <lineage>
        <taxon>Eukaryota</taxon>
        <taxon>Metazoa</taxon>
        <taxon>Cnidaria</taxon>
        <taxon>Anthozoa</taxon>
        <taxon>Hexacorallia</taxon>
        <taxon>Scleractinia</taxon>
        <taxon>Caryophylliina</taxon>
        <taxon>Caryophylliidae</taxon>
        <taxon>Desmophyllum</taxon>
    </lineage>
</organism>
<dbReference type="Gene3D" id="1.10.10.10">
    <property type="entry name" value="Winged helix-like DNA-binding domain superfamily/Winged helix DNA-binding domain"/>
    <property type="match status" value="1"/>
</dbReference>
<keyword evidence="2" id="KW-1185">Reference proteome</keyword>
<comment type="caution">
    <text evidence="1">The sequence shown here is derived from an EMBL/GenBank/DDBJ whole genome shotgun (WGS) entry which is preliminary data.</text>
</comment>
<dbReference type="Proteomes" id="UP001163046">
    <property type="component" value="Unassembled WGS sequence"/>
</dbReference>